<evidence type="ECO:0000313" key="1">
    <source>
        <dbReference type="EMBL" id="WND22885.1"/>
    </source>
</evidence>
<protein>
    <submittedName>
        <fullName evidence="1">Uncharacterized protein</fullName>
    </submittedName>
</protein>
<accession>A0ABY9UJ46</accession>
<proteinExistence type="predicted"/>
<name>A0ABY9UJ46_STRVL</name>
<keyword evidence="2" id="KW-1185">Reference proteome</keyword>
<organism evidence="1 2">
    <name type="scientific">Streptomyces violaceus</name>
    <name type="common">Streptomyces venezuelae</name>
    <dbReference type="NCBI Taxonomy" id="1936"/>
    <lineage>
        <taxon>Bacteria</taxon>
        <taxon>Bacillati</taxon>
        <taxon>Actinomycetota</taxon>
        <taxon>Actinomycetes</taxon>
        <taxon>Kitasatosporales</taxon>
        <taxon>Streptomycetaceae</taxon>
        <taxon>Streptomyces</taxon>
    </lineage>
</organism>
<sequence length="111" mass="11927">MAMAGPFWIGEGSLYDVPVRSGVRRPASVAFDAAYVMVTWDGELPPAFSVEAATAEETDRVDVLTAVTGGIHLACEYDLSTTLLQRLADGGAEIGDLLTHRSARRHRLLVP</sequence>
<dbReference type="Proteomes" id="UP001249394">
    <property type="component" value="Chromosome"/>
</dbReference>
<evidence type="ECO:0000313" key="2">
    <source>
        <dbReference type="Proteomes" id="UP001249394"/>
    </source>
</evidence>
<reference evidence="1 2" key="1">
    <citation type="submission" date="2023-09" db="EMBL/GenBank/DDBJ databases">
        <title>The genome sequence of Streptomyces anthocyanicus.</title>
        <authorList>
            <person name="Mo P."/>
        </authorList>
    </citation>
    <scope>NUCLEOTIDE SEQUENCE [LARGE SCALE GENOMIC DNA]</scope>
    <source>
        <strain evidence="1 2">JCM 4387</strain>
    </source>
</reference>
<dbReference type="EMBL" id="CP134213">
    <property type="protein sequence ID" value="WND22885.1"/>
    <property type="molecule type" value="Genomic_DNA"/>
</dbReference>
<gene>
    <name evidence="1" type="ORF">RI060_38490</name>
</gene>